<dbReference type="PANTHER" id="PTHR36842">
    <property type="entry name" value="PROTEIN TOLB HOMOLOG"/>
    <property type="match status" value="1"/>
</dbReference>
<evidence type="ECO:0000313" key="7">
    <source>
        <dbReference type="Proteomes" id="UP000321822"/>
    </source>
</evidence>
<dbReference type="CDD" id="cd00383">
    <property type="entry name" value="trans_reg_C"/>
    <property type="match status" value="1"/>
</dbReference>
<dbReference type="SUPFAM" id="SSF82171">
    <property type="entry name" value="DPP6 N-terminal domain-like"/>
    <property type="match status" value="1"/>
</dbReference>
<dbReference type="InterPro" id="IPR011042">
    <property type="entry name" value="6-blade_b-propeller_TolB-like"/>
</dbReference>
<dbReference type="GO" id="GO:0000160">
    <property type="term" value="P:phosphorelay signal transduction system"/>
    <property type="evidence" value="ECO:0007669"/>
    <property type="project" value="InterPro"/>
</dbReference>
<dbReference type="InterPro" id="IPR036388">
    <property type="entry name" value="WH-like_DNA-bd_sf"/>
</dbReference>
<keyword evidence="4" id="KW-0472">Membrane</keyword>
<dbReference type="InterPro" id="IPR001867">
    <property type="entry name" value="OmpR/PhoB-type_DNA-bd"/>
</dbReference>
<feature type="DNA-binding region" description="OmpR/PhoB-type" evidence="3">
    <location>
        <begin position="1"/>
        <end position="99"/>
    </location>
</feature>
<dbReference type="Pfam" id="PF00486">
    <property type="entry name" value="Trans_reg_C"/>
    <property type="match status" value="1"/>
</dbReference>
<dbReference type="Gene3D" id="2.120.10.30">
    <property type="entry name" value="TolB, C-terminal domain"/>
    <property type="match status" value="2"/>
</dbReference>
<keyword evidence="2 3" id="KW-0238">DNA-binding</keyword>
<dbReference type="RefSeq" id="WP_146781873.1">
    <property type="nucleotide sequence ID" value="NZ_VOLT01000001.1"/>
</dbReference>
<dbReference type="PROSITE" id="PS51755">
    <property type="entry name" value="OMPR_PHOB"/>
    <property type="match status" value="1"/>
</dbReference>
<name>A0A5C6QS61_9GAMM</name>
<dbReference type="GO" id="GO:0003677">
    <property type="term" value="F:DNA binding"/>
    <property type="evidence" value="ECO:0007669"/>
    <property type="project" value="UniProtKB-UniRule"/>
</dbReference>
<dbReference type="SUPFAM" id="SSF69304">
    <property type="entry name" value="Tricorn protease N-terminal domain"/>
    <property type="match status" value="1"/>
</dbReference>
<dbReference type="GO" id="GO:0006355">
    <property type="term" value="P:regulation of DNA-templated transcription"/>
    <property type="evidence" value="ECO:0007669"/>
    <property type="project" value="InterPro"/>
</dbReference>
<keyword evidence="7" id="KW-1185">Reference proteome</keyword>
<dbReference type="InterPro" id="IPR016032">
    <property type="entry name" value="Sig_transdc_resp-reg_C-effctor"/>
</dbReference>
<dbReference type="Proteomes" id="UP000321822">
    <property type="component" value="Unassembled WGS sequence"/>
</dbReference>
<evidence type="ECO:0000256" key="3">
    <source>
        <dbReference type="PROSITE-ProRule" id="PRU01091"/>
    </source>
</evidence>
<keyword evidence="4" id="KW-0812">Transmembrane</keyword>
<dbReference type="SUPFAM" id="SSF46894">
    <property type="entry name" value="C-terminal effector domain of the bipartite response regulators"/>
    <property type="match status" value="1"/>
</dbReference>
<keyword evidence="4" id="KW-1133">Transmembrane helix</keyword>
<organism evidence="6 7">
    <name type="scientific">Colwellia demingiae</name>
    <dbReference type="NCBI Taxonomy" id="89401"/>
    <lineage>
        <taxon>Bacteria</taxon>
        <taxon>Pseudomonadati</taxon>
        <taxon>Pseudomonadota</taxon>
        <taxon>Gammaproteobacteria</taxon>
        <taxon>Alteromonadales</taxon>
        <taxon>Colwelliaceae</taxon>
        <taxon>Colwellia</taxon>
    </lineage>
</organism>
<comment type="similarity">
    <text evidence="1">Belongs to the TolB family.</text>
</comment>
<dbReference type="EMBL" id="VOLT01000001">
    <property type="protein sequence ID" value="TWX71689.1"/>
    <property type="molecule type" value="Genomic_DNA"/>
</dbReference>
<feature type="transmembrane region" description="Helical" evidence="4">
    <location>
        <begin position="146"/>
        <end position="165"/>
    </location>
</feature>
<dbReference type="SMART" id="SM00862">
    <property type="entry name" value="Trans_reg_C"/>
    <property type="match status" value="1"/>
</dbReference>
<feature type="domain" description="OmpR/PhoB-type" evidence="5">
    <location>
        <begin position="1"/>
        <end position="99"/>
    </location>
</feature>
<dbReference type="Pfam" id="PF07676">
    <property type="entry name" value="PD40"/>
    <property type="match status" value="2"/>
</dbReference>
<proteinExistence type="inferred from homology"/>
<dbReference type="InterPro" id="IPR011659">
    <property type="entry name" value="WD40"/>
</dbReference>
<evidence type="ECO:0000256" key="4">
    <source>
        <dbReference type="SAM" id="Phobius"/>
    </source>
</evidence>
<reference evidence="6 7" key="1">
    <citation type="submission" date="2019-07" db="EMBL/GenBank/DDBJ databases">
        <title>Genomes of sea-ice associated Colwellia species.</title>
        <authorList>
            <person name="Bowman J.P."/>
        </authorList>
    </citation>
    <scope>NUCLEOTIDE SEQUENCE [LARGE SCALE GENOMIC DNA]</scope>
    <source>
        <strain evidence="6 7">ACAM 459</strain>
    </source>
</reference>
<evidence type="ECO:0000256" key="2">
    <source>
        <dbReference type="ARBA" id="ARBA00023125"/>
    </source>
</evidence>
<evidence type="ECO:0000256" key="1">
    <source>
        <dbReference type="ARBA" id="ARBA00009820"/>
    </source>
</evidence>
<accession>A0A5C6QS61</accession>
<dbReference type="OrthoDB" id="8430416at2"/>
<evidence type="ECO:0000259" key="5">
    <source>
        <dbReference type="PROSITE" id="PS51755"/>
    </source>
</evidence>
<dbReference type="PANTHER" id="PTHR36842:SF1">
    <property type="entry name" value="PROTEIN TOLB"/>
    <property type="match status" value="1"/>
</dbReference>
<protein>
    <submittedName>
        <fullName evidence="6">Transcriptional regulator</fullName>
    </submittedName>
</protein>
<dbReference type="AlphaFoldDB" id="A0A5C6QS61"/>
<dbReference type="Gene3D" id="1.10.10.10">
    <property type="entry name" value="Winged helix-like DNA-binding domain superfamily/Winged helix DNA-binding domain"/>
    <property type="match status" value="1"/>
</dbReference>
<evidence type="ECO:0000313" key="6">
    <source>
        <dbReference type="EMBL" id="TWX71689.1"/>
    </source>
</evidence>
<gene>
    <name evidence="6" type="ORF">ESZ36_00165</name>
</gene>
<sequence>MRYLEFDHITIDTQNQLLIRDGESIILAPKVYDLLIFFCKNPARIITKDELMDEVWTGTLVTENAISRTLVKVRKALGDDPKSPQFIITVPRKGYRMVTEFNANDKCQYNDQNTTEQTSINKENNNTVTPSFSSLNSTKNKQKKTLITLFSLSCALLIVTVSFYFSTQQNIEIITTKQLKPLTREIADEQHPNISPDLSQLAYTKVVSGKPSYINIENLSDHSKMSVSHPRAKLSRPVWSPTESKIAFLYQHKQVCIIFLADQKEIKNKDNWQQITECSGESWPHLVFSPDGQYLYFNDRQSKANGYQIFRVDLLNKQKDIINQPITSGQGNYAFDISPDGKRLVMLNSEFTAQTRIYTLDIAQAKLQLTAKLPYLMGAVVWHHDNMTLVHPSPHPAYELWQSNLAGEKLAVVVSNTSRVKQLSRINNKQDFTFVSYLINRDIHFKDINKDNQPMNLDNSSVMDYLPALANNSGQYAFVSKRSTTAEVYLAQLPTENNNVATSKQLTFFNTPVRLYQLLFSPDDSQLMVLADNQIVIVDIDKGEVNNLALGNRAISGISWLDQHTLLFSTIRNGDWQLMQYNIATKILTAMPNGYQGGLYDQKNQRFYFLADESNEVMILDDLIQAPQSTGLICEPGFINRQLNLTLTPNGLVCLSDVNNNIQELKYYSFADKSISPWQKLPTLFDYQINNKGVIFTQLKQSVADIMQTKSH</sequence>
<comment type="caution">
    <text evidence="6">The sequence shown here is derived from an EMBL/GenBank/DDBJ whole genome shotgun (WGS) entry which is preliminary data.</text>
</comment>